<evidence type="ECO:0000313" key="7">
    <source>
        <dbReference type="EMBL" id="RCV90217.1"/>
    </source>
</evidence>
<accession>A0A368U146</accession>
<keyword evidence="8" id="KW-1185">Reference proteome</keyword>
<dbReference type="InterPro" id="IPR043128">
    <property type="entry name" value="Rev_trsase/Diguanyl_cyclase"/>
</dbReference>
<dbReference type="OrthoDB" id="9812260at2"/>
<dbReference type="Pfam" id="PF00990">
    <property type="entry name" value="GGDEF"/>
    <property type="match status" value="1"/>
</dbReference>
<keyword evidence="4" id="KW-0472">Membrane</keyword>
<protein>
    <recommendedName>
        <fullName evidence="2">diguanylate cyclase</fullName>
        <ecNumber evidence="2">2.7.7.65</ecNumber>
    </recommendedName>
</protein>
<evidence type="ECO:0000259" key="5">
    <source>
        <dbReference type="PROSITE" id="PS50839"/>
    </source>
</evidence>
<dbReference type="InterPro" id="IPR029787">
    <property type="entry name" value="Nucleotide_cyclase"/>
</dbReference>
<dbReference type="Proteomes" id="UP000252405">
    <property type="component" value="Unassembled WGS sequence"/>
</dbReference>
<dbReference type="InterPro" id="IPR050469">
    <property type="entry name" value="Diguanylate_Cyclase"/>
</dbReference>
<dbReference type="FunFam" id="3.30.70.270:FF:000001">
    <property type="entry name" value="Diguanylate cyclase domain protein"/>
    <property type="match status" value="1"/>
</dbReference>
<comment type="caution">
    <text evidence="7">The sequence shown here is derived from an EMBL/GenBank/DDBJ whole genome shotgun (WGS) entry which is preliminary data.</text>
</comment>
<feature type="domain" description="GGDEF" evidence="6">
    <location>
        <begin position="524"/>
        <end position="657"/>
    </location>
</feature>
<dbReference type="GO" id="GO:0052621">
    <property type="term" value="F:diguanylate cyclase activity"/>
    <property type="evidence" value="ECO:0007669"/>
    <property type="project" value="UniProtKB-EC"/>
</dbReference>
<evidence type="ECO:0000313" key="8">
    <source>
        <dbReference type="Proteomes" id="UP000252405"/>
    </source>
</evidence>
<dbReference type="PANTHER" id="PTHR45138:SF9">
    <property type="entry name" value="DIGUANYLATE CYCLASE DGCM-RELATED"/>
    <property type="match status" value="1"/>
</dbReference>
<feature type="transmembrane region" description="Helical" evidence="4">
    <location>
        <begin position="64"/>
        <end position="86"/>
    </location>
</feature>
<feature type="transmembrane region" description="Helical" evidence="4">
    <location>
        <begin position="442"/>
        <end position="464"/>
    </location>
</feature>
<dbReference type="PROSITE" id="PS50839">
    <property type="entry name" value="CHASE"/>
    <property type="match status" value="1"/>
</dbReference>
<comment type="cofactor">
    <cofactor evidence="1">
        <name>Mg(2+)</name>
        <dbReference type="ChEBI" id="CHEBI:18420"/>
    </cofactor>
</comment>
<gene>
    <name evidence="7" type="ORF">DU505_08210</name>
</gene>
<feature type="transmembrane region" description="Helical" evidence="4">
    <location>
        <begin position="106"/>
        <end position="125"/>
    </location>
</feature>
<dbReference type="GO" id="GO:1902201">
    <property type="term" value="P:negative regulation of bacterial-type flagellum-dependent cell motility"/>
    <property type="evidence" value="ECO:0007669"/>
    <property type="project" value="TreeGrafter"/>
</dbReference>
<dbReference type="NCBIfam" id="TIGR00254">
    <property type="entry name" value="GGDEF"/>
    <property type="match status" value="1"/>
</dbReference>
<comment type="catalytic activity">
    <reaction evidence="3">
        <text>2 GTP = 3',3'-c-di-GMP + 2 diphosphate</text>
        <dbReference type="Rhea" id="RHEA:24898"/>
        <dbReference type="ChEBI" id="CHEBI:33019"/>
        <dbReference type="ChEBI" id="CHEBI:37565"/>
        <dbReference type="ChEBI" id="CHEBI:58805"/>
        <dbReference type="EC" id="2.7.7.65"/>
    </reaction>
</comment>
<evidence type="ECO:0000256" key="1">
    <source>
        <dbReference type="ARBA" id="ARBA00001946"/>
    </source>
</evidence>
<evidence type="ECO:0000256" key="3">
    <source>
        <dbReference type="ARBA" id="ARBA00034247"/>
    </source>
</evidence>
<dbReference type="EMBL" id="QPII01000004">
    <property type="protein sequence ID" value="RCV90217.1"/>
    <property type="molecule type" value="Genomic_DNA"/>
</dbReference>
<dbReference type="AlphaFoldDB" id="A0A368U146"/>
<evidence type="ECO:0000259" key="6">
    <source>
        <dbReference type="PROSITE" id="PS50887"/>
    </source>
</evidence>
<dbReference type="PROSITE" id="PS50887">
    <property type="entry name" value="GGDEF"/>
    <property type="match status" value="1"/>
</dbReference>
<dbReference type="PANTHER" id="PTHR45138">
    <property type="entry name" value="REGULATORY COMPONENTS OF SENSORY TRANSDUCTION SYSTEM"/>
    <property type="match status" value="1"/>
</dbReference>
<dbReference type="SUPFAM" id="SSF55073">
    <property type="entry name" value="Nucleotide cyclase"/>
    <property type="match status" value="1"/>
</dbReference>
<proteinExistence type="predicted"/>
<feature type="domain" description="CHASE" evidence="5">
    <location>
        <begin position="296"/>
        <end position="379"/>
    </location>
</feature>
<name>A0A368U146_9GAMM</name>
<dbReference type="SMART" id="SM01079">
    <property type="entry name" value="CHASE"/>
    <property type="match status" value="1"/>
</dbReference>
<dbReference type="RefSeq" id="WP_114478506.1">
    <property type="nucleotide sequence ID" value="NZ_QPII01000004.1"/>
</dbReference>
<evidence type="ECO:0000256" key="4">
    <source>
        <dbReference type="SAM" id="Phobius"/>
    </source>
</evidence>
<reference evidence="7 8" key="1">
    <citation type="submission" date="2018-07" db="EMBL/GenBank/DDBJ databases">
        <title>Halomonas montanilacus sp. nov., isolated from Lake Pengyan on Tibetan Plateau.</title>
        <authorList>
            <person name="Lu H."/>
            <person name="Xing P."/>
            <person name="Wu Q."/>
        </authorList>
    </citation>
    <scope>NUCLEOTIDE SEQUENCE [LARGE SCALE GENOMIC DNA]</scope>
    <source>
        <strain evidence="7 8">PYC7W</strain>
    </source>
</reference>
<dbReference type="InterPro" id="IPR000160">
    <property type="entry name" value="GGDEF_dom"/>
</dbReference>
<dbReference type="SMART" id="SM00267">
    <property type="entry name" value="GGDEF"/>
    <property type="match status" value="1"/>
</dbReference>
<feature type="transmembrane region" description="Helical" evidence="4">
    <location>
        <begin position="40"/>
        <end position="57"/>
    </location>
</feature>
<dbReference type="Gene3D" id="3.30.70.270">
    <property type="match status" value="1"/>
</dbReference>
<keyword evidence="4" id="KW-1133">Transmembrane helix</keyword>
<dbReference type="EC" id="2.7.7.65" evidence="2"/>
<dbReference type="CDD" id="cd01949">
    <property type="entry name" value="GGDEF"/>
    <property type="match status" value="1"/>
</dbReference>
<dbReference type="GO" id="GO:0043709">
    <property type="term" value="P:cell adhesion involved in single-species biofilm formation"/>
    <property type="evidence" value="ECO:0007669"/>
    <property type="project" value="TreeGrafter"/>
</dbReference>
<evidence type="ECO:0000256" key="2">
    <source>
        <dbReference type="ARBA" id="ARBA00012528"/>
    </source>
</evidence>
<dbReference type="InterPro" id="IPR006189">
    <property type="entry name" value="CHASE_dom"/>
</dbReference>
<keyword evidence="4" id="KW-0812">Transmembrane</keyword>
<sequence>MRASPLPACLMTGMALALTALVGGLHVIGGTGPVYAVSERVLIGMVALAQLMMLAGWRQSARVVLSMALIPLTVTLLSYILPEYWVSLAAWDRWSRRLTQGLELDAWRPSLLLALSLTLLATACATRARIQLGGPLLMGITVLLLLSQLRFGVASTSTPHVLRYAAGPLEQLALWGLLGGQILAALPGWKARATIVHRALWPSLILVLLALLLWHQQKNFTERELNAQVRSEAQRLADRLTSEINEHQAAMSRFANVWSLFDQVPSQEAWSRQAALYHDDFRYFLNIAFIDRDSHIVHVHPQSNVNRGVIGTRLFDAQPAGRDAVRQALLEQQVGRTDVIELLQGVPGIIHYLPIPRDATHTLGAVAMVVSLPILAETLFNEVDTRRTALVLAEGEQVLASQVPTTPLGPWRFDTLLDVAGQPLRLGVQPDRASLLERHDRYPIASLSIGIALAYLLYLVLYAYGSLARQHRTLHASNAELHREIRTRTELQQEIEWLARHDELTQLPNRRLFLETLKAKGEARPLSILICDIDHFKRINDHYGHLVGDRYLNQLGELGRGVTEAHGGLFARYGGEEFVAYLPETTADQAFLIAETIRLRVKDADLHHHDGSVLTVSIGTVTLVTGPLELDALMQAADDALYRAKAQGRNRVMAAPELATSLS</sequence>
<organism evidence="7 8">
    <name type="scientific">Billgrantia montanilacus</name>
    <dbReference type="NCBI Taxonomy" id="2282305"/>
    <lineage>
        <taxon>Bacteria</taxon>
        <taxon>Pseudomonadati</taxon>
        <taxon>Pseudomonadota</taxon>
        <taxon>Gammaproteobacteria</taxon>
        <taxon>Oceanospirillales</taxon>
        <taxon>Halomonadaceae</taxon>
        <taxon>Billgrantia</taxon>
    </lineage>
</organism>
<dbReference type="GO" id="GO:0005886">
    <property type="term" value="C:plasma membrane"/>
    <property type="evidence" value="ECO:0007669"/>
    <property type="project" value="TreeGrafter"/>
</dbReference>
<feature type="transmembrane region" description="Helical" evidence="4">
    <location>
        <begin position="196"/>
        <end position="214"/>
    </location>
</feature>
<feature type="transmembrane region" description="Helical" evidence="4">
    <location>
        <begin position="132"/>
        <end position="152"/>
    </location>
</feature>